<keyword evidence="4" id="KW-0802">TPR repeat</keyword>
<protein>
    <submittedName>
        <fullName evidence="8">OmpA family protein</fullName>
    </submittedName>
</protein>
<dbReference type="InterPro" id="IPR050330">
    <property type="entry name" value="Bact_OuterMem_StrucFunc"/>
</dbReference>
<dbReference type="SUPFAM" id="SSF82171">
    <property type="entry name" value="DPP6 N-terminal domain-like"/>
    <property type="match status" value="1"/>
</dbReference>
<dbReference type="PROSITE" id="PS50005">
    <property type="entry name" value="TPR"/>
    <property type="match status" value="1"/>
</dbReference>
<keyword evidence="9" id="KW-1185">Reference proteome</keyword>
<keyword evidence="3" id="KW-0998">Cell outer membrane</keyword>
<dbReference type="InterPro" id="IPR019734">
    <property type="entry name" value="TPR_rpt"/>
</dbReference>
<dbReference type="Gene3D" id="1.25.40.10">
    <property type="entry name" value="Tetratricopeptide repeat domain"/>
    <property type="match status" value="1"/>
</dbReference>
<dbReference type="Gene3D" id="2.120.10.30">
    <property type="entry name" value="TolB, C-terminal domain"/>
    <property type="match status" value="1"/>
</dbReference>
<dbReference type="CDD" id="cd07185">
    <property type="entry name" value="OmpA_C-like"/>
    <property type="match status" value="1"/>
</dbReference>
<evidence type="ECO:0000313" key="9">
    <source>
        <dbReference type="Proteomes" id="UP000321222"/>
    </source>
</evidence>
<dbReference type="Proteomes" id="UP000321222">
    <property type="component" value="Chromosome"/>
</dbReference>
<dbReference type="InterPro" id="IPR011990">
    <property type="entry name" value="TPR-like_helical_dom_sf"/>
</dbReference>
<evidence type="ECO:0000256" key="5">
    <source>
        <dbReference type="PROSITE-ProRule" id="PRU00473"/>
    </source>
</evidence>
<organism evidence="8 9">
    <name type="scientific">Flavobacterium alkalisoli</name>
    <dbReference type="NCBI Taxonomy" id="2602769"/>
    <lineage>
        <taxon>Bacteria</taxon>
        <taxon>Pseudomonadati</taxon>
        <taxon>Bacteroidota</taxon>
        <taxon>Flavobacteriia</taxon>
        <taxon>Flavobacteriales</taxon>
        <taxon>Flavobacteriaceae</taxon>
        <taxon>Flavobacterium</taxon>
    </lineage>
</organism>
<dbReference type="InterPro" id="IPR008969">
    <property type="entry name" value="CarboxyPept-like_regulatory"/>
</dbReference>
<gene>
    <name evidence="8" type="ORF">FUA48_01200</name>
</gene>
<evidence type="ECO:0000256" key="3">
    <source>
        <dbReference type="ARBA" id="ARBA00023237"/>
    </source>
</evidence>
<dbReference type="GO" id="GO:0009279">
    <property type="term" value="C:cell outer membrane"/>
    <property type="evidence" value="ECO:0007669"/>
    <property type="project" value="UniProtKB-SubCell"/>
</dbReference>
<name>A0A5B9FMW5_9FLAO</name>
<dbReference type="SUPFAM" id="SSF49464">
    <property type="entry name" value="Carboxypeptidase regulatory domain-like"/>
    <property type="match status" value="1"/>
</dbReference>
<sequence>MKNLYISLSFMLAAQFAMAQSRETEKADKLYARMEYVDAANEYMKLSGKSDPYVYRQLAESYYNVFNSKEAVKWYAKATESQQEAEIYYHYAQMLKAEGRYEEANAQMRKFAQLKPNDERSVAFMKDPDYLPKLRNQTRLFDEKKLDINDEKYSSFGAVLTDDNNFYFTSARNTARKTYGANEQPFLDMYMATYNADGTLSEPTPIADVNSKWHDGPAAVSADGNTMYFSSESFKESKQFERDKDNNLKLGQVYLYKATKADGKWGNIQPLPFNEKTYSTGNPAISADGKTLYFVSNRPGGQGGNDIWKVEVKGNNTYGEPQNLGDKINTPANDNFPYITSEGKLYFSSDGRKGFGALDVFVVDLKKGTEVMNVGLPINSGQDDFAFSFNDRKNIGFFSSNRTGVDQLYSATPICGVEAIVMVRDANTGKPLASARVSILDERNNVIETRTADAGGKVVYNVDCDRAYTIQASMTGYEQNSFPIAKTHGGEVNVMADLKPIEEIVKEVVVELNDIFFEFDKSNITKEAAFELDKLVEVMNNNKEMTIMVKAHTDNRGSDQYNMNLSNRRAKSTVQYVISKGIAKERISGQGYGESQPLVDCKDKCTEEEHAKNRRSEFLIVNNKA</sequence>
<dbReference type="Pfam" id="PF00691">
    <property type="entry name" value="OmpA"/>
    <property type="match status" value="1"/>
</dbReference>
<feature type="domain" description="OmpA-like" evidence="7">
    <location>
        <begin position="504"/>
        <end position="624"/>
    </location>
</feature>
<dbReference type="InterPro" id="IPR011042">
    <property type="entry name" value="6-blade_b-propeller_TolB-like"/>
</dbReference>
<proteinExistence type="predicted"/>
<evidence type="ECO:0000256" key="6">
    <source>
        <dbReference type="SAM" id="SignalP"/>
    </source>
</evidence>
<evidence type="ECO:0000256" key="4">
    <source>
        <dbReference type="PROSITE-ProRule" id="PRU00339"/>
    </source>
</evidence>
<dbReference type="PANTHER" id="PTHR30329">
    <property type="entry name" value="STATOR ELEMENT OF FLAGELLAR MOTOR COMPLEX"/>
    <property type="match status" value="1"/>
</dbReference>
<evidence type="ECO:0000313" key="8">
    <source>
        <dbReference type="EMBL" id="QEE48240.1"/>
    </source>
</evidence>
<dbReference type="PANTHER" id="PTHR30329:SF21">
    <property type="entry name" value="LIPOPROTEIN YIAD-RELATED"/>
    <property type="match status" value="1"/>
</dbReference>
<dbReference type="KEGG" id="fak:FUA48_01200"/>
<dbReference type="InterPro" id="IPR006664">
    <property type="entry name" value="OMP_bac"/>
</dbReference>
<dbReference type="Pfam" id="PF07676">
    <property type="entry name" value="PD40"/>
    <property type="match status" value="2"/>
</dbReference>
<feature type="signal peptide" evidence="6">
    <location>
        <begin position="1"/>
        <end position="19"/>
    </location>
</feature>
<dbReference type="SUPFAM" id="SSF48452">
    <property type="entry name" value="TPR-like"/>
    <property type="match status" value="1"/>
</dbReference>
<keyword evidence="2 5" id="KW-0472">Membrane</keyword>
<dbReference type="Gene3D" id="3.30.1330.60">
    <property type="entry name" value="OmpA-like domain"/>
    <property type="match status" value="1"/>
</dbReference>
<dbReference type="AlphaFoldDB" id="A0A5B9FMW5"/>
<dbReference type="EMBL" id="CP042831">
    <property type="protein sequence ID" value="QEE48240.1"/>
    <property type="molecule type" value="Genomic_DNA"/>
</dbReference>
<feature type="repeat" description="TPR" evidence="4">
    <location>
        <begin position="85"/>
        <end position="118"/>
    </location>
</feature>
<evidence type="ECO:0000256" key="1">
    <source>
        <dbReference type="ARBA" id="ARBA00004442"/>
    </source>
</evidence>
<dbReference type="PRINTS" id="PR01021">
    <property type="entry name" value="OMPADOMAIN"/>
</dbReference>
<evidence type="ECO:0000256" key="2">
    <source>
        <dbReference type="ARBA" id="ARBA00023136"/>
    </source>
</evidence>
<dbReference type="InterPro" id="IPR006665">
    <property type="entry name" value="OmpA-like"/>
</dbReference>
<dbReference type="PROSITE" id="PS51123">
    <property type="entry name" value="OMPA_2"/>
    <property type="match status" value="1"/>
</dbReference>
<dbReference type="OrthoDB" id="9809364at2"/>
<dbReference type="SUPFAM" id="SSF103088">
    <property type="entry name" value="OmpA-like"/>
    <property type="match status" value="1"/>
</dbReference>
<dbReference type="Gene3D" id="2.60.40.1120">
    <property type="entry name" value="Carboxypeptidase-like, regulatory domain"/>
    <property type="match status" value="1"/>
</dbReference>
<comment type="subcellular location">
    <subcellularLocation>
        <location evidence="1">Cell outer membrane</location>
    </subcellularLocation>
</comment>
<evidence type="ECO:0000259" key="7">
    <source>
        <dbReference type="PROSITE" id="PS51123"/>
    </source>
</evidence>
<feature type="chain" id="PRO_5022663020" evidence="6">
    <location>
        <begin position="20"/>
        <end position="625"/>
    </location>
</feature>
<reference evidence="8 9" key="1">
    <citation type="submission" date="2019-08" db="EMBL/GenBank/DDBJ databases">
        <title>Flavobacterium alkalisoli sp. nov., isolated from rhizosphere soil of Suaeda salsa.</title>
        <authorList>
            <person name="Sun J.-Q."/>
            <person name="Xu L."/>
        </authorList>
    </citation>
    <scope>NUCLEOTIDE SEQUENCE [LARGE SCALE GENOMIC DNA]</scope>
    <source>
        <strain evidence="8 9">XS-5</strain>
    </source>
</reference>
<keyword evidence="6" id="KW-0732">Signal</keyword>
<dbReference type="InterPro" id="IPR011659">
    <property type="entry name" value="WD40"/>
</dbReference>
<dbReference type="InterPro" id="IPR036737">
    <property type="entry name" value="OmpA-like_sf"/>
</dbReference>
<dbReference type="RefSeq" id="WP_147581737.1">
    <property type="nucleotide sequence ID" value="NZ_CP042831.1"/>
</dbReference>
<accession>A0A5B9FMW5</accession>